<dbReference type="HAMAP" id="MF_01539">
    <property type="entry name" value="TmcAL"/>
    <property type="match status" value="1"/>
</dbReference>
<dbReference type="GO" id="GO:0016879">
    <property type="term" value="F:ligase activity, forming carbon-nitrogen bonds"/>
    <property type="evidence" value="ECO:0007669"/>
    <property type="project" value="UniProtKB-UniRule"/>
</dbReference>
<reference evidence="4 5" key="1">
    <citation type="submission" date="2020-04" db="EMBL/GenBank/DDBJ databases">
        <title>MicrobeNet Type strains.</title>
        <authorList>
            <person name="Nicholson A.C."/>
        </authorList>
    </citation>
    <scope>NUCLEOTIDE SEQUENCE [LARGE SCALE GENOMIC DNA]</scope>
    <source>
        <strain evidence="4 5">CCUG 61472</strain>
    </source>
</reference>
<dbReference type="GO" id="GO:0006400">
    <property type="term" value="P:tRNA modification"/>
    <property type="evidence" value="ECO:0007669"/>
    <property type="project" value="UniProtKB-UniRule"/>
</dbReference>
<gene>
    <name evidence="3" type="primary">tmcAL</name>
    <name evidence="4" type="ORF">HF964_05430</name>
</gene>
<dbReference type="Pfam" id="PF05636">
    <property type="entry name" value="HIGH_NTase1"/>
    <property type="match status" value="1"/>
</dbReference>
<keyword evidence="4" id="KW-0808">Transferase</keyword>
<keyword evidence="3" id="KW-0963">Cytoplasm</keyword>
<name>A0A7X6N5A0_9LACO</name>
<keyword evidence="3" id="KW-0820">tRNA-binding</keyword>
<evidence type="ECO:0000256" key="1">
    <source>
        <dbReference type="ARBA" id="ARBA00022598"/>
    </source>
</evidence>
<evidence type="ECO:0000313" key="4">
    <source>
        <dbReference type="EMBL" id="NKZ24250.1"/>
    </source>
</evidence>
<feature type="binding site" evidence="3">
    <location>
        <begin position="177"/>
        <end position="178"/>
    </location>
    <ligand>
        <name>ATP</name>
        <dbReference type="ChEBI" id="CHEBI:30616"/>
    </ligand>
</feature>
<protein>
    <recommendedName>
        <fullName evidence="3">tRNA(Met) cytidine acetate ligase</fullName>
        <ecNumber evidence="3">6.3.4.-</ecNumber>
    </recommendedName>
</protein>
<comment type="caution">
    <text evidence="4">The sequence shown here is derived from an EMBL/GenBank/DDBJ whole genome shotgun (WGS) entry which is preliminary data.</text>
</comment>
<dbReference type="NCBIfam" id="NF010191">
    <property type="entry name" value="PRK13670.1"/>
    <property type="match status" value="1"/>
</dbReference>
<keyword evidence="2 3" id="KW-0819">tRNA processing</keyword>
<dbReference type="RefSeq" id="WP_168722047.1">
    <property type="nucleotide sequence ID" value="NZ_JAAXPN010000004.1"/>
</dbReference>
<dbReference type="AlphaFoldDB" id="A0A7X6N5A0"/>
<dbReference type="PANTHER" id="PTHR37825">
    <property type="entry name" value="TRNA(MET) CYTIDINE ACETATE LIGASE"/>
    <property type="match status" value="1"/>
</dbReference>
<organism evidence="4 5">
    <name type="scientific">Periweissella fabalis</name>
    <dbReference type="NCBI Taxonomy" id="1070421"/>
    <lineage>
        <taxon>Bacteria</taxon>
        <taxon>Bacillati</taxon>
        <taxon>Bacillota</taxon>
        <taxon>Bacilli</taxon>
        <taxon>Lactobacillales</taxon>
        <taxon>Lactobacillaceae</taxon>
        <taxon>Periweissella</taxon>
    </lineage>
</organism>
<dbReference type="EC" id="6.3.4.-" evidence="3"/>
<keyword evidence="3" id="KW-0547">Nucleotide-binding</keyword>
<comment type="subcellular location">
    <subcellularLocation>
        <location evidence="3">Cytoplasm</location>
    </subcellularLocation>
</comment>
<dbReference type="GO" id="GO:0016740">
    <property type="term" value="F:transferase activity"/>
    <property type="evidence" value="ECO:0007669"/>
    <property type="project" value="UniProtKB-KW"/>
</dbReference>
<dbReference type="SUPFAM" id="SSF52374">
    <property type="entry name" value="Nucleotidylyl transferase"/>
    <property type="match status" value="1"/>
</dbReference>
<feature type="binding site" evidence="3">
    <location>
        <position position="150"/>
    </location>
    <ligand>
        <name>ATP</name>
        <dbReference type="ChEBI" id="CHEBI:30616"/>
    </ligand>
</feature>
<feature type="binding site" evidence="3">
    <location>
        <position position="101"/>
    </location>
    <ligand>
        <name>ATP</name>
        <dbReference type="ChEBI" id="CHEBI:30616"/>
    </ligand>
</feature>
<evidence type="ECO:0000256" key="3">
    <source>
        <dbReference type="HAMAP-Rule" id="MF_01539"/>
    </source>
</evidence>
<proteinExistence type="inferred from homology"/>
<keyword evidence="1 3" id="KW-0436">Ligase</keyword>
<keyword evidence="5" id="KW-1185">Reference proteome</keyword>
<comment type="similarity">
    <text evidence="3">Belongs to the TmcAL family.</text>
</comment>
<dbReference type="EMBL" id="JAAXPN010000004">
    <property type="protein sequence ID" value="NKZ24250.1"/>
    <property type="molecule type" value="Genomic_DNA"/>
</dbReference>
<dbReference type="GO" id="GO:0005524">
    <property type="term" value="F:ATP binding"/>
    <property type="evidence" value="ECO:0007669"/>
    <property type="project" value="UniProtKB-KW"/>
</dbReference>
<keyword evidence="3" id="KW-0067">ATP-binding</keyword>
<evidence type="ECO:0000256" key="2">
    <source>
        <dbReference type="ARBA" id="ARBA00022694"/>
    </source>
</evidence>
<dbReference type="GO" id="GO:0005737">
    <property type="term" value="C:cytoplasm"/>
    <property type="evidence" value="ECO:0007669"/>
    <property type="project" value="UniProtKB-SubCell"/>
</dbReference>
<dbReference type="PANTHER" id="PTHR37825:SF1">
    <property type="entry name" value="TRNA(MET) CYTIDINE ACETATE LIGASE"/>
    <property type="match status" value="1"/>
</dbReference>
<keyword evidence="3" id="KW-0694">RNA-binding</keyword>
<dbReference type="InterPro" id="IPR008513">
    <property type="entry name" value="tRNA(Met)_cyd_acetate_ligase"/>
</dbReference>
<dbReference type="GO" id="GO:0000049">
    <property type="term" value="F:tRNA binding"/>
    <property type="evidence" value="ECO:0007669"/>
    <property type="project" value="UniProtKB-KW"/>
</dbReference>
<sequence>MKITGVIVEYNPFHNGHKYHIEQARLLTKADVVVAVMSGNYVQRGEPAMLDKWTRAKEGLLNGVDVVFELPFAMAVQPGHIFAQQAVKLLHAVGVDTIVCGAEHPNYNFMKLANLPIKNHSAFTQYDQTYATTFYQELFEKSGIEINLPNDILCLSYATAITEYEWEKDIKILPIKRIMANYHQNNLPSGNIASASAVRQHSPHEVRRYVPVQTFNDLINVKRTSNFKSTWWPALQYRLQTASIEELKQIYQVTEGLEYKLKETVERASNYEDFMHLLKSKRYTSARLQRLILYVLLNVTEQQMQLALEQPFLNLLGATTTGQLWLRKIKKQTEIPILSKIGAKVKSQEFALQYKVDQIFTTLGKQPVQNIGRIPWRINN</sequence>
<evidence type="ECO:0000313" key="5">
    <source>
        <dbReference type="Proteomes" id="UP000549765"/>
    </source>
</evidence>
<feature type="binding site" evidence="3">
    <location>
        <begin position="7"/>
        <end position="20"/>
    </location>
    <ligand>
        <name>ATP</name>
        <dbReference type="ChEBI" id="CHEBI:30616"/>
    </ligand>
</feature>
<comment type="function">
    <text evidence="3">Catalyzes the formation of N(4)-acetylcytidine (ac(4)C) at the wobble position of elongator tRNA(Met), using acetate and ATP as substrates. First activates an acetate ion to form acetyladenylate (Ac-AMP) and then transfers the acetyl group to tRNA to form ac(4)C34.</text>
</comment>
<comment type="catalytic activity">
    <reaction evidence="3">
        <text>cytidine(34) in elongator tRNA(Met) + acetate + ATP = N(4)-acetylcytidine(34) in elongator tRNA(Met) + AMP + diphosphate</text>
        <dbReference type="Rhea" id="RHEA:58144"/>
        <dbReference type="Rhea" id="RHEA-COMP:10693"/>
        <dbReference type="Rhea" id="RHEA-COMP:10694"/>
        <dbReference type="ChEBI" id="CHEBI:30089"/>
        <dbReference type="ChEBI" id="CHEBI:30616"/>
        <dbReference type="ChEBI" id="CHEBI:33019"/>
        <dbReference type="ChEBI" id="CHEBI:74900"/>
        <dbReference type="ChEBI" id="CHEBI:82748"/>
        <dbReference type="ChEBI" id="CHEBI:456215"/>
    </reaction>
</comment>
<dbReference type="InterPro" id="IPR014729">
    <property type="entry name" value="Rossmann-like_a/b/a_fold"/>
</dbReference>
<dbReference type="Gene3D" id="3.40.50.620">
    <property type="entry name" value="HUPs"/>
    <property type="match status" value="1"/>
</dbReference>
<dbReference type="Proteomes" id="UP000549765">
    <property type="component" value="Unassembled WGS sequence"/>
</dbReference>
<accession>A0A7X6N5A0</accession>